<sequence length="96" mass="10656">MKTLIPHTDEVKDTTIDALKVKLKGVTVLTAAVKNEEDEILIKEKYTSPIVYNDGDGADVDEVLPLAIVDENPIAVDEYFAEEVNEVVVEIKEVEK</sequence>
<name>A0A6N2BZV2_SOLCI</name>
<organism evidence="1">
    <name type="scientific">Solanum chilense</name>
    <name type="common">Tomato</name>
    <name type="synonym">Lycopersicon chilense</name>
    <dbReference type="NCBI Taxonomy" id="4083"/>
    <lineage>
        <taxon>Eukaryota</taxon>
        <taxon>Viridiplantae</taxon>
        <taxon>Streptophyta</taxon>
        <taxon>Embryophyta</taxon>
        <taxon>Tracheophyta</taxon>
        <taxon>Spermatophyta</taxon>
        <taxon>Magnoliopsida</taxon>
        <taxon>eudicotyledons</taxon>
        <taxon>Gunneridae</taxon>
        <taxon>Pentapetalae</taxon>
        <taxon>asterids</taxon>
        <taxon>lamiids</taxon>
        <taxon>Solanales</taxon>
        <taxon>Solanaceae</taxon>
        <taxon>Solanoideae</taxon>
        <taxon>Solaneae</taxon>
        <taxon>Solanum</taxon>
        <taxon>Solanum subgen. Lycopersicon</taxon>
    </lineage>
</organism>
<proteinExistence type="predicted"/>
<dbReference type="EMBL" id="RXGB01001571">
    <property type="protein sequence ID" value="TMW98409.1"/>
    <property type="molecule type" value="Genomic_DNA"/>
</dbReference>
<accession>A0A6N2BZV2</accession>
<reference evidence="1" key="1">
    <citation type="submission" date="2019-05" db="EMBL/GenBank/DDBJ databases">
        <title>The de novo reference genome and transcriptome assemblies of the wild tomato species Solanum chilense.</title>
        <authorList>
            <person name="Stam R."/>
            <person name="Nosenko T."/>
            <person name="Hoerger A.C."/>
            <person name="Stephan W."/>
            <person name="Seidel M.A."/>
            <person name="Kuhn J.M.M."/>
            <person name="Haberer G."/>
            <person name="Tellier A."/>
        </authorList>
    </citation>
    <scope>NUCLEOTIDE SEQUENCE</scope>
    <source>
        <tissue evidence="1">Mature leaves</tissue>
    </source>
</reference>
<dbReference type="AlphaFoldDB" id="A0A6N2BZV2"/>
<comment type="caution">
    <text evidence="1">The sequence shown here is derived from an EMBL/GenBank/DDBJ whole genome shotgun (WGS) entry which is preliminary data.</text>
</comment>
<gene>
    <name evidence="1" type="ORF">EJD97_004095</name>
</gene>
<protein>
    <submittedName>
        <fullName evidence="1">Uncharacterized protein</fullName>
    </submittedName>
</protein>
<evidence type="ECO:0000313" key="1">
    <source>
        <dbReference type="EMBL" id="TMW98409.1"/>
    </source>
</evidence>